<evidence type="ECO:0000313" key="1">
    <source>
        <dbReference type="Proteomes" id="UP000095280"/>
    </source>
</evidence>
<accession>A0A1I8II63</accession>
<protein>
    <submittedName>
        <fullName evidence="2">ZP domain-containing protein</fullName>
    </submittedName>
</protein>
<dbReference type="Proteomes" id="UP000095280">
    <property type="component" value="Unplaced"/>
</dbReference>
<organism evidence="1 2">
    <name type="scientific">Macrostomum lignano</name>
    <dbReference type="NCBI Taxonomy" id="282301"/>
    <lineage>
        <taxon>Eukaryota</taxon>
        <taxon>Metazoa</taxon>
        <taxon>Spiralia</taxon>
        <taxon>Lophotrochozoa</taxon>
        <taxon>Platyhelminthes</taxon>
        <taxon>Rhabditophora</taxon>
        <taxon>Macrostomorpha</taxon>
        <taxon>Macrostomida</taxon>
        <taxon>Macrostomidae</taxon>
        <taxon>Macrostomum</taxon>
    </lineage>
</organism>
<name>A0A1I8II63_9PLAT</name>
<evidence type="ECO:0000313" key="2">
    <source>
        <dbReference type="WBParaSite" id="maker-uti_cns_0012846-snap-gene-0.2-mRNA-1"/>
    </source>
</evidence>
<dbReference type="WBParaSite" id="maker-uti_cns_0012846-snap-gene-0.2-mRNA-1">
    <property type="protein sequence ID" value="maker-uti_cns_0012846-snap-gene-0.2-mRNA-1"/>
    <property type="gene ID" value="maker-uti_cns_0012846-snap-gene-0.2"/>
</dbReference>
<reference evidence="2" key="1">
    <citation type="submission" date="2016-11" db="UniProtKB">
        <authorList>
            <consortium name="WormBaseParasite"/>
        </authorList>
    </citation>
    <scope>IDENTIFICATION</scope>
</reference>
<keyword evidence="1" id="KW-1185">Reference proteome</keyword>
<dbReference type="AlphaFoldDB" id="A0A1I8II63"/>
<proteinExistence type="predicted"/>
<sequence>VMYTDNPYQVCIMDQNLMNAYYANNFCKPRPTLLMTISIRVSTDSCSQERLLHCRAFNGADFSAPKRPASPTSSGLKHFPVSNPECHVPEIVMTTRAINLGRNRWDLLPHDDWPVHNGHVRAGC</sequence>